<dbReference type="Proteomes" id="UP000248745">
    <property type="component" value="Unassembled WGS sequence"/>
</dbReference>
<dbReference type="Pfam" id="PF13585">
    <property type="entry name" value="CHU_C"/>
    <property type="match status" value="1"/>
</dbReference>
<dbReference type="InterPro" id="IPR026341">
    <property type="entry name" value="T9SS_type_B"/>
</dbReference>
<reference evidence="2 3" key="1">
    <citation type="submission" date="2018-06" db="EMBL/GenBank/DDBJ databases">
        <title>Mucibacter soli gen. nov., sp. nov., a new member of the family Chitinophagaceae producing mucin.</title>
        <authorList>
            <person name="Kim M.-K."/>
            <person name="Park S."/>
            <person name="Kim T.-S."/>
            <person name="Joung Y."/>
            <person name="Han J.-H."/>
            <person name="Kim S.B."/>
        </authorList>
    </citation>
    <scope>NUCLEOTIDE SEQUENCE [LARGE SCALE GENOMIC DNA]</scope>
    <source>
        <strain evidence="2 3">R1-15</strain>
    </source>
</reference>
<protein>
    <recommendedName>
        <fullName evidence="4">Gliding motility-associated C-terminal domain-containing protein</fullName>
    </recommendedName>
</protein>
<sequence>MKKWAILLLCMLFAAGPFANDLFAQALPPMQPEQDACNAIELCGLTFMTPYSYSGYGQKMEYSQGGPNLGCFNETNSVWLRFRVATAGNIVFKIIPQDSTDDYDYSVFDITQHYCNAVLNTSPVRCNGNTIFPIGTIPAGIVGLNMTSTLVNVPAGTIGNPFCQFITATPGQQFLILVDNFSASAAGFTIDFTGTTATFVQGPKPVLAEIIPACNKSESINIRTSKLVKCSSIASDGSDFFLTPNGTISSATGLNCSTPNGYTDQIELQFASPLALGNCVVNAKTGTDGNTLLDLCNNALLAPDTLHFTVDSLIDPAITRLDTPACARARVILNHSIRNSTVAYDGSDFKINGPGPVSVIKAIPIAANLSPYADAIDLFFNKSIEVPGNYTLSVVTGSDGDKVLDICGLSVVNTISWDVSDQGYVVASAVPAALCKEGYVDLSATVAEGCYGPVWLDSYMLGNDTIFNTQAYANATNIYKVQVYDSNSCYRRDTAMVVVFNDCVDTPIVKSPPFFIPSAFTPNGDGKNDFFHVSNLSARRISEFRVFNRWGQEVFRTSGKDKGWDGTCNGVAQPVDVYYYIITVASFDGHSDTFKGDVTLVR</sequence>
<feature type="signal peptide" evidence="1">
    <location>
        <begin position="1"/>
        <end position="19"/>
    </location>
</feature>
<comment type="caution">
    <text evidence="2">The sequence shown here is derived from an EMBL/GenBank/DDBJ whole genome shotgun (WGS) entry which is preliminary data.</text>
</comment>
<keyword evidence="1" id="KW-0732">Signal</keyword>
<organism evidence="2 3">
    <name type="scientific">Taibaiella soli</name>
    <dbReference type="NCBI Taxonomy" id="1649169"/>
    <lineage>
        <taxon>Bacteria</taxon>
        <taxon>Pseudomonadati</taxon>
        <taxon>Bacteroidota</taxon>
        <taxon>Chitinophagia</taxon>
        <taxon>Chitinophagales</taxon>
        <taxon>Chitinophagaceae</taxon>
        <taxon>Taibaiella</taxon>
    </lineage>
</organism>
<dbReference type="NCBIfam" id="TIGR04131">
    <property type="entry name" value="Bac_Flav_CTERM"/>
    <property type="match status" value="1"/>
</dbReference>
<evidence type="ECO:0008006" key="4">
    <source>
        <dbReference type="Google" id="ProtNLM"/>
    </source>
</evidence>
<dbReference type="RefSeq" id="WP_110997950.1">
    <property type="nucleotide sequence ID" value="NZ_QKTW01000009.1"/>
</dbReference>
<keyword evidence="3" id="KW-1185">Reference proteome</keyword>
<evidence type="ECO:0000313" key="3">
    <source>
        <dbReference type="Proteomes" id="UP000248745"/>
    </source>
</evidence>
<dbReference type="AlphaFoldDB" id="A0A2W2C1D7"/>
<name>A0A2W2C1D7_9BACT</name>
<evidence type="ECO:0000313" key="2">
    <source>
        <dbReference type="EMBL" id="PZF73853.1"/>
    </source>
</evidence>
<accession>A0A2W2C1D7</accession>
<proteinExistence type="predicted"/>
<feature type="chain" id="PRO_5016013736" description="Gliding motility-associated C-terminal domain-containing protein" evidence="1">
    <location>
        <begin position="20"/>
        <end position="602"/>
    </location>
</feature>
<evidence type="ECO:0000256" key="1">
    <source>
        <dbReference type="SAM" id="SignalP"/>
    </source>
</evidence>
<dbReference type="OrthoDB" id="610082at2"/>
<gene>
    <name evidence="2" type="ORF">DN068_05795</name>
</gene>
<dbReference type="EMBL" id="QKTW01000009">
    <property type="protein sequence ID" value="PZF73853.1"/>
    <property type="molecule type" value="Genomic_DNA"/>
</dbReference>